<feature type="region of interest" description="Disordered" evidence="1">
    <location>
        <begin position="1"/>
        <end position="26"/>
    </location>
</feature>
<dbReference type="EMBL" id="WJXW01000001">
    <property type="protein sequence ID" value="KAF9740551.1"/>
    <property type="molecule type" value="Genomic_DNA"/>
</dbReference>
<dbReference type="Proteomes" id="UP000756921">
    <property type="component" value="Unassembled WGS sequence"/>
</dbReference>
<evidence type="ECO:0000256" key="1">
    <source>
        <dbReference type="SAM" id="MobiDB-lite"/>
    </source>
</evidence>
<proteinExistence type="predicted"/>
<accession>A0A9P6GSH9</accession>
<comment type="caution">
    <text evidence="2">The sequence shown here is derived from an EMBL/GenBank/DDBJ whole genome shotgun (WGS) entry which is preliminary data.</text>
</comment>
<dbReference type="AlphaFoldDB" id="A0A9P6GSH9"/>
<evidence type="ECO:0000313" key="3">
    <source>
        <dbReference type="Proteomes" id="UP000756921"/>
    </source>
</evidence>
<reference evidence="2" key="1">
    <citation type="journal article" date="2020" name="Mol. Plant Microbe Interact.">
        <title>Genome Sequence of the Biocontrol Agent Coniothyrium minitans strain Conio (IMI 134523).</title>
        <authorList>
            <person name="Patel D."/>
            <person name="Shittu T.A."/>
            <person name="Baroncelli R."/>
            <person name="Muthumeenakshi S."/>
            <person name="Osborne T.H."/>
            <person name="Janganan T.K."/>
            <person name="Sreenivasaprasad S."/>
        </authorList>
    </citation>
    <scope>NUCLEOTIDE SEQUENCE</scope>
    <source>
        <strain evidence="2">Conio</strain>
    </source>
</reference>
<feature type="compositionally biased region" description="Basic and acidic residues" evidence="1">
    <location>
        <begin position="1"/>
        <end position="15"/>
    </location>
</feature>
<evidence type="ECO:0000313" key="2">
    <source>
        <dbReference type="EMBL" id="KAF9740551.1"/>
    </source>
</evidence>
<name>A0A9P6GSH9_9PLEO</name>
<protein>
    <submittedName>
        <fullName evidence="2">Uncharacterized protein</fullName>
    </submittedName>
</protein>
<sequence>MEVWKTTHMERRGGESADCGSRAILG</sequence>
<keyword evidence="3" id="KW-1185">Reference proteome</keyword>
<gene>
    <name evidence="2" type="ORF">PMIN01_00090</name>
</gene>
<organism evidence="2 3">
    <name type="scientific">Paraphaeosphaeria minitans</name>
    <dbReference type="NCBI Taxonomy" id="565426"/>
    <lineage>
        <taxon>Eukaryota</taxon>
        <taxon>Fungi</taxon>
        <taxon>Dikarya</taxon>
        <taxon>Ascomycota</taxon>
        <taxon>Pezizomycotina</taxon>
        <taxon>Dothideomycetes</taxon>
        <taxon>Pleosporomycetidae</taxon>
        <taxon>Pleosporales</taxon>
        <taxon>Massarineae</taxon>
        <taxon>Didymosphaeriaceae</taxon>
        <taxon>Paraphaeosphaeria</taxon>
    </lineage>
</organism>